<accession>A0A645DD42</accession>
<protein>
    <recommendedName>
        <fullName evidence="1">GRAM domain-containing protein</fullName>
    </recommendedName>
</protein>
<name>A0A645DD42_9ZZZZ</name>
<gene>
    <name evidence="2" type="ORF">SDC9_134241</name>
</gene>
<dbReference type="EMBL" id="VSSQ01035035">
    <property type="protein sequence ID" value="MPM87147.1"/>
    <property type="molecule type" value="Genomic_DNA"/>
</dbReference>
<organism evidence="2">
    <name type="scientific">bioreactor metagenome</name>
    <dbReference type="NCBI Taxonomy" id="1076179"/>
    <lineage>
        <taxon>unclassified sequences</taxon>
        <taxon>metagenomes</taxon>
        <taxon>ecological metagenomes</taxon>
    </lineage>
</organism>
<evidence type="ECO:0000313" key="2">
    <source>
        <dbReference type="EMBL" id="MPM87147.1"/>
    </source>
</evidence>
<evidence type="ECO:0000259" key="1">
    <source>
        <dbReference type="Pfam" id="PF02893"/>
    </source>
</evidence>
<proteinExistence type="predicted"/>
<dbReference type="Pfam" id="PF02893">
    <property type="entry name" value="GRAM"/>
    <property type="match status" value="1"/>
</dbReference>
<feature type="domain" description="GRAM" evidence="1">
    <location>
        <begin position="54"/>
        <end position="112"/>
    </location>
</feature>
<dbReference type="AlphaFoldDB" id="A0A645DD42"/>
<dbReference type="InterPro" id="IPR004182">
    <property type="entry name" value="GRAM"/>
</dbReference>
<comment type="caution">
    <text evidence="2">The sequence shown here is derived from an EMBL/GenBank/DDBJ whole genome shotgun (WGS) entry which is preliminary data.</text>
</comment>
<reference evidence="2" key="1">
    <citation type="submission" date="2019-08" db="EMBL/GenBank/DDBJ databases">
        <authorList>
            <person name="Kucharzyk K."/>
            <person name="Murdoch R.W."/>
            <person name="Higgins S."/>
            <person name="Loffler F."/>
        </authorList>
    </citation>
    <scope>NUCLEOTIDE SEQUENCE</scope>
</reference>
<sequence length="150" mass="16558">MYTIILLVVVRPEVLTVGKILVAFIISAILGVPSTNSFLKSLNRSAIDIDDLNLGLLPGEKIISKANATLKKGVIRLGGILYLTDRHILFIGTEFFDRNKKILCVPLSLIVDRKLDDNYQLRIRVESGKECIFALVGAFNFLSALNSALK</sequence>